<evidence type="ECO:0000256" key="8">
    <source>
        <dbReference type="ARBA" id="ARBA00023136"/>
    </source>
</evidence>
<keyword evidence="4" id="KW-0408">Iron</keyword>
<feature type="transmembrane region" description="Helical" evidence="9">
    <location>
        <begin position="81"/>
        <end position="106"/>
    </location>
</feature>
<feature type="transmembrane region" description="Helical" evidence="9">
    <location>
        <begin position="112"/>
        <end position="132"/>
    </location>
</feature>
<dbReference type="GO" id="GO:0015341">
    <property type="term" value="F:zinc efflux antiporter activity"/>
    <property type="evidence" value="ECO:0007669"/>
    <property type="project" value="TreeGrafter"/>
</dbReference>
<dbReference type="InterPro" id="IPR027469">
    <property type="entry name" value="Cation_efflux_TMD_sf"/>
</dbReference>
<keyword evidence="4" id="KW-0410">Iron transport</keyword>
<dbReference type="GO" id="GO:0015086">
    <property type="term" value="F:cadmium ion transmembrane transporter activity"/>
    <property type="evidence" value="ECO:0007669"/>
    <property type="project" value="TreeGrafter"/>
</dbReference>
<evidence type="ECO:0000313" key="12">
    <source>
        <dbReference type="Proteomes" id="UP000325606"/>
    </source>
</evidence>
<feature type="transmembrane region" description="Helical" evidence="9">
    <location>
        <begin position="12"/>
        <end position="33"/>
    </location>
</feature>
<accession>A0A5J6LFV5</accession>
<gene>
    <name evidence="11" type="ORF">F5I99_13620</name>
</gene>
<evidence type="ECO:0000256" key="1">
    <source>
        <dbReference type="ARBA" id="ARBA00004141"/>
    </source>
</evidence>
<comment type="subcellular location">
    <subcellularLocation>
        <location evidence="1">Membrane</location>
        <topology evidence="1">Multi-pass membrane protein</topology>
    </subcellularLocation>
</comment>
<keyword evidence="5 9" id="KW-0812">Transmembrane</keyword>
<keyword evidence="12" id="KW-1185">Reference proteome</keyword>
<dbReference type="EMBL" id="CP044222">
    <property type="protein sequence ID" value="QEW07447.1"/>
    <property type="molecule type" value="Genomic_DNA"/>
</dbReference>
<name>A0A5J6LFV5_9GAMM</name>
<dbReference type="Pfam" id="PF01545">
    <property type="entry name" value="Cation_efflux"/>
    <property type="match status" value="1"/>
</dbReference>
<keyword evidence="6" id="KW-0864">Zinc transport</keyword>
<feature type="domain" description="Cation efflux protein transmembrane" evidence="10">
    <location>
        <begin position="13"/>
        <end position="214"/>
    </location>
</feature>
<reference evidence="11 12" key="1">
    <citation type="submission" date="2019-09" db="EMBL/GenBank/DDBJ databases">
        <title>Nitrincola iocasae sp. nov., a bacterium isolated from the sediment collected at a cold seep field in South China Sea.</title>
        <authorList>
            <person name="Zhang H."/>
            <person name="Wang H."/>
            <person name="Li C."/>
        </authorList>
    </citation>
    <scope>NUCLEOTIDE SEQUENCE [LARGE SCALE GENOMIC DNA]</scope>
    <source>
        <strain evidence="11 12">KXZD1103</strain>
    </source>
</reference>
<dbReference type="KEGG" id="nik:F5I99_13620"/>
<dbReference type="InterPro" id="IPR002524">
    <property type="entry name" value="Cation_efflux"/>
</dbReference>
<feature type="transmembrane region" description="Helical" evidence="9">
    <location>
        <begin position="39"/>
        <end position="60"/>
    </location>
</feature>
<organism evidence="11 12">
    <name type="scientific">Nitrincola iocasae</name>
    <dbReference type="NCBI Taxonomy" id="2614693"/>
    <lineage>
        <taxon>Bacteria</taxon>
        <taxon>Pseudomonadati</taxon>
        <taxon>Pseudomonadota</taxon>
        <taxon>Gammaproteobacteria</taxon>
        <taxon>Oceanospirillales</taxon>
        <taxon>Oceanospirillaceae</taxon>
        <taxon>Nitrincola</taxon>
    </lineage>
</organism>
<dbReference type="Proteomes" id="UP000325606">
    <property type="component" value="Chromosome"/>
</dbReference>
<evidence type="ECO:0000256" key="3">
    <source>
        <dbReference type="ARBA" id="ARBA00022448"/>
    </source>
</evidence>
<evidence type="ECO:0000256" key="9">
    <source>
        <dbReference type="SAM" id="Phobius"/>
    </source>
</evidence>
<dbReference type="GO" id="GO:0005886">
    <property type="term" value="C:plasma membrane"/>
    <property type="evidence" value="ECO:0007669"/>
    <property type="project" value="TreeGrafter"/>
</dbReference>
<evidence type="ECO:0000256" key="7">
    <source>
        <dbReference type="ARBA" id="ARBA00022989"/>
    </source>
</evidence>
<comment type="similarity">
    <text evidence="2">Belongs to the cation diffusion facilitator (CDF) transporter (TC 2.A.4) family. FieF subfamily.</text>
</comment>
<dbReference type="InterPro" id="IPR050291">
    <property type="entry name" value="CDF_Transporter"/>
</dbReference>
<dbReference type="GO" id="GO:0015093">
    <property type="term" value="F:ferrous iron transmembrane transporter activity"/>
    <property type="evidence" value="ECO:0007669"/>
    <property type="project" value="TreeGrafter"/>
</dbReference>
<keyword evidence="6" id="KW-0862">Zinc</keyword>
<dbReference type="NCBIfam" id="TIGR01297">
    <property type="entry name" value="CDF"/>
    <property type="match status" value="1"/>
</dbReference>
<dbReference type="RefSeq" id="WP_151056876.1">
    <property type="nucleotide sequence ID" value="NZ_CP044222.1"/>
</dbReference>
<dbReference type="AlphaFoldDB" id="A0A5J6LFV5"/>
<keyword evidence="6" id="KW-0406">Ion transport</keyword>
<dbReference type="PANTHER" id="PTHR43840">
    <property type="entry name" value="MITOCHONDRIAL METAL TRANSPORTER 1-RELATED"/>
    <property type="match status" value="1"/>
</dbReference>
<feature type="transmembrane region" description="Helical" evidence="9">
    <location>
        <begin position="159"/>
        <end position="182"/>
    </location>
</feature>
<evidence type="ECO:0000256" key="6">
    <source>
        <dbReference type="ARBA" id="ARBA00022906"/>
    </source>
</evidence>
<evidence type="ECO:0000256" key="5">
    <source>
        <dbReference type="ARBA" id="ARBA00022692"/>
    </source>
</evidence>
<dbReference type="Gene3D" id="1.20.1510.10">
    <property type="entry name" value="Cation efflux protein transmembrane domain"/>
    <property type="match status" value="1"/>
</dbReference>
<evidence type="ECO:0000256" key="2">
    <source>
        <dbReference type="ARBA" id="ARBA00010212"/>
    </source>
</evidence>
<feature type="transmembrane region" description="Helical" evidence="9">
    <location>
        <begin position="188"/>
        <end position="207"/>
    </location>
</feature>
<dbReference type="PANTHER" id="PTHR43840:SF15">
    <property type="entry name" value="MITOCHONDRIAL METAL TRANSPORTER 1-RELATED"/>
    <property type="match status" value="1"/>
</dbReference>
<keyword evidence="7 9" id="KW-1133">Transmembrane helix</keyword>
<protein>
    <submittedName>
        <fullName evidence="11">Cation diffusion facilitator family transporter</fullName>
    </submittedName>
</protein>
<evidence type="ECO:0000313" key="11">
    <source>
        <dbReference type="EMBL" id="QEW07447.1"/>
    </source>
</evidence>
<proteinExistence type="inferred from homology"/>
<dbReference type="InterPro" id="IPR058533">
    <property type="entry name" value="Cation_efflux_TM"/>
</dbReference>
<sequence length="290" mass="32260">MLFLKVGRERSTLIFSACVSGFFALTGVIWGLWTDSLAILFDGAYSSVSLVLSMLSVKALCWAESPASNRFNFGRILAEPLVIAIKGFIILLVCLVSLVSALNALMTGGREIMTDMAIGFAFFSVIGCVYTWRYLKRCNLIHQSALVDAEAKQWCMDSLLSAAVLLGFMIVWGLSQTVYAHWAVYVDPLLVVLASVYIMAVPVRMMLQGMREIMMISPKPDVRKSVYRTLSVIGIQPSQCKMAKVGSYLLLEVTIGIERVQQMEGLQQRIDLQLEGFPLEVKTQVLFYPK</sequence>
<keyword evidence="3" id="KW-0813">Transport</keyword>
<keyword evidence="8 9" id="KW-0472">Membrane</keyword>
<evidence type="ECO:0000259" key="10">
    <source>
        <dbReference type="Pfam" id="PF01545"/>
    </source>
</evidence>
<dbReference type="GO" id="GO:0006882">
    <property type="term" value="P:intracellular zinc ion homeostasis"/>
    <property type="evidence" value="ECO:0007669"/>
    <property type="project" value="TreeGrafter"/>
</dbReference>
<dbReference type="SUPFAM" id="SSF161111">
    <property type="entry name" value="Cation efflux protein transmembrane domain-like"/>
    <property type="match status" value="1"/>
</dbReference>
<evidence type="ECO:0000256" key="4">
    <source>
        <dbReference type="ARBA" id="ARBA00022496"/>
    </source>
</evidence>